<dbReference type="InterPro" id="IPR036770">
    <property type="entry name" value="Ankyrin_rpt-contain_sf"/>
</dbReference>
<dbReference type="AlphaFoldDB" id="A0AAD5XVD9"/>
<dbReference type="SMART" id="SM00248">
    <property type="entry name" value="ANK"/>
    <property type="match status" value="2"/>
</dbReference>
<dbReference type="SUPFAM" id="SSF48403">
    <property type="entry name" value="Ankyrin repeat"/>
    <property type="match status" value="1"/>
</dbReference>
<accession>A0AAD5XVD9</accession>
<protein>
    <submittedName>
        <fullName evidence="4">Ankyrin repeat domain-containing protein 39</fullName>
    </submittedName>
</protein>
<dbReference type="PROSITE" id="PS50088">
    <property type="entry name" value="ANK_REPEAT"/>
    <property type="match status" value="1"/>
</dbReference>
<feature type="repeat" description="ANK" evidence="3">
    <location>
        <begin position="54"/>
        <end position="86"/>
    </location>
</feature>
<name>A0AAD5XVD9_9FUNG</name>
<dbReference type="InterPro" id="IPR002110">
    <property type="entry name" value="Ankyrin_rpt"/>
</dbReference>
<dbReference type="Proteomes" id="UP001211065">
    <property type="component" value="Unassembled WGS sequence"/>
</dbReference>
<dbReference type="EMBL" id="JADGJW010000349">
    <property type="protein sequence ID" value="KAJ3219179.1"/>
    <property type="molecule type" value="Genomic_DNA"/>
</dbReference>
<evidence type="ECO:0000313" key="4">
    <source>
        <dbReference type="EMBL" id="KAJ3219179.1"/>
    </source>
</evidence>
<keyword evidence="1" id="KW-0677">Repeat</keyword>
<dbReference type="Pfam" id="PF12796">
    <property type="entry name" value="Ank_2"/>
    <property type="match status" value="1"/>
</dbReference>
<comment type="caution">
    <text evidence="4">The sequence shown here is derived from an EMBL/GenBank/DDBJ whole genome shotgun (WGS) entry which is preliminary data.</text>
</comment>
<dbReference type="PANTHER" id="PTHR24171">
    <property type="entry name" value="ANKYRIN REPEAT DOMAIN-CONTAINING PROTEIN 39-RELATED"/>
    <property type="match status" value="1"/>
</dbReference>
<keyword evidence="5" id="KW-1185">Reference proteome</keyword>
<dbReference type="PRINTS" id="PR01415">
    <property type="entry name" value="ANKYRIN"/>
</dbReference>
<sequence>MNLCNNHNCETKFHSTNQSIDEVDFLRSIQYYAQIGDLQKLQTKVHLVNSVDSYGYTALHYAARSGHIDCCLFLLKNAADMNFQTSNLKTTALHRCCNGDKLNVFKLLLEYKADYKLKTVDSKNFLHVLFENNSTSILNFIFCNEFHTIIKKKLNDPQCLVDTLNLGNNVKFSMMELKTLLNEADVKNKKPLDYYNKQTSFIDMQLLEIFMNS</sequence>
<dbReference type="Gene3D" id="1.25.40.20">
    <property type="entry name" value="Ankyrin repeat-containing domain"/>
    <property type="match status" value="1"/>
</dbReference>
<evidence type="ECO:0000256" key="1">
    <source>
        <dbReference type="ARBA" id="ARBA00022737"/>
    </source>
</evidence>
<gene>
    <name evidence="4" type="primary">ANKRD39</name>
    <name evidence="4" type="ORF">HK099_004777</name>
</gene>
<evidence type="ECO:0000256" key="3">
    <source>
        <dbReference type="PROSITE-ProRule" id="PRU00023"/>
    </source>
</evidence>
<organism evidence="4 5">
    <name type="scientific">Clydaea vesicula</name>
    <dbReference type="NCBI Taxonomy" id="447962"/>
    <lineage>
        <taxon>Eukaryota</taxon>
        <taxon>Fungi</taxon>
        <taxon>Fungi incertae sedis</taxon>
        <taxon>Chytridiomycota</taxon>
        <taxon>Chytridiomycota incertae sedis</taxon>
        <taxon>Chytridiomycetes</taxon>
        <taxon>Lobulomycetales</taxon>
        <taxon>Lobulomycetaceae</taxon>
        <taxon>Clydaea</taxon>
    </lineage>
</organism>
<reference evidence="4" key="1">
    <citation type="submission" date="2020-05" db="EMBL/GenBank/DDBJ databases">
        <title>Phylogenomic resolution of chytrid fungi.</title>
        <authorList>
            <person name="Stajich J.E."/>
            <person name="Amses K."/>
            <person name="Simmons R."/>
            <person name="Seto K."/>
            <person name="Myers J."/>
            <person name="Bonds A."/>
            <person name="Quandt C.A."/>
            <person name="Barry K."/>
            <person name="Liu P."/>
            <person name="Grigoriev I."/>
            <person name="Longcore J.E."/>
            <person name="James T.Y."/>
        </authorList>
    </citation>
    <scope>NUCLEOTIDE SEQUENCE</scope>
    <source>
        <strain evidence="4">JEL0476</strain>
    </source>
</reference>
<evidence type="ECO:0000313" key="5">
    <source>
        <dbReference type="Proteomes" id="UP001211065"/>
    </source>
</evidence>
<proteinExistence type="predicted"/>
<dbReference type="PANTHER" id="PTHR24171:SF9">
    <property type="entry name" value="ANKYRIN REPEAT DOMAIN-CONTAINING PROTEIN 39"/>
    <property type="match status" value="1"/>
</dbReference>
<evidence type="ECO:0000256" key="2">
    <source>
        <dbReference type="ARBA" id="ARBA00023043"/>
    </source>
</evidence>
<keyword evidence="2 3" id="KW-0040">ANK repeat</keyword>
<dbReference type="Pfam" id="PF00023">
    <property type="entry name" value="Ank"/>
    <property type="match status" value="1"/>
</dbReference>
<dbReference type="PROSITE" id="PS50297">
    <property type="entry name" value="ANK_REP_REGION"/>
    <property type="match status" value="1"/>
</dbReference>